<evidence type="ECO:0000313" key="6">
    <source>
        <dbReference type="RefSeq" id="XP_017768838.1"/>
    </source>
</evidence>
<evidence type="ECO:0000256" key="1">
    <source>
        <dbReference type="ARBA" id="ARBA00023157"/>
    </source>
</evidence>
<evidence type="ECO:0000313" key="5">
    <source>
        <dbReference type="Proteomes" id="UP000695000"/>
    </source>
</evidence>
<feature type="chain" id="PRO_5047396354" evidence="3">
    <location>
        <begin position="22"/>
        <end position="457"/>
    </location>
</feature>
<dbReference type="GeneID" id="108556987"/>
<dbReference type="Gene3D" id="2.60.40.4100">
    <property type="entry name" value="Zona pellucida, ZP-C domain"/>
    <property type="match status" value="1"/>
</dbReference>
<dbReference type="InterPro" id="IPR042235">
    <property type="entry name" value="ZP-C_dom"/>
</dbReference>
<keyword evidence="2" id="KW-0812">Transmembrane</keyword>
<dbReference type="InterPro" id="IPR055355">
    <property type="entry name" value="ZP-C"/>
</dbReference>
<keyword evidence="1" id="KW-1015">Disulfide bond</keyword>
<reference evidence="6" key="1">
    <citation type="submission" date="2025-08" db="UniProtKB">
        <authorList>
            <consortium name="RefSeq"/>
        </authorList>
    </citation>
    <scope>IDENTIFICATION</scope>
    <source>
        <tissue evidence="6">Whole Larva</tissue>
    </source>
</reference>
<keyword evidence="3" id="KW-0732">Signal</keyword>
<keyword evidence="2" id="KW-1133">Transmembrane helix</keyword>
<feature type="signal peptide" evidence="3">
    <location>
        <begin position="1"/>
        <end position="21"/>
    </location>
</feature>
<sequence>MSQRSHCQVFLTVVLATATMAAFPPSLRHRPVTQNRILHINTSCDLRNFNVSVTTEKPFKGIIFAKDFSQECRGYGVMKKDVSVSFPTSGCGVRLTSNADEMFYMITVVVQQDKHLRQIKDQERTVQCRIENSAFSVNSRMMEEVIMKEIITEKRDRSSRTGRMKQEGWSKEISPENYSSETKELNDALLAARAWMEIAPSNVNQKDGILQVGEEAVLIVKSTLPVGIGWKVVDCVAHDGLGDSSQKLLDDNGCPVDELLLPEPSKGHSRSIGMMRHQEASSKFSAFKFPDRDRLHLSCSLQLCRSKCQKIDCGEGNRISRNLRRGEEGEILDRLEVFNSVEVLAPGIELEDIRQLERSEADPFRFGNIPGDRTFCVSPDKMALTFCVLGLIFLVAVIVAAVALYKARRNGVPMPYYTRSVFSSSSGSGSAYGSKLLLHESPCMGQSASVRGYGRIL</sequence>
<gene>
    <name evidence="6" type="primary">LOC108556987</name>
</gene>
<proteinExistence type="predicted"/>
<dbReference type="RefSeq" id="XP_017768838.1">
    <property type="nucleotide sequence ID" value="XM_017913349.1"/>
</dbReference>
<feature type="domain" description="ZP" evidence="4">
    <location>
        <begin position="43"/>
        <end position="320"/>
    </location>
</feature>
<accession>A0ABM1M2N8</accession>
<name>A0ABM1M2N8_NICVS</name>
<keyword evidence="5" id="KW-1185">Reference proteome</keyword>
<dbReference type="InterPro" id="IPR001507">
    <property type="entry name" value="ZP_dom"/>
</dbReference>
<dbReference type="InterPro" id="IPR056953">
    <property type="entry name" value="CUT_N"/>
</dbReference>
<organism evidence="5 6">
    <name type="scientific">Nicrophorus vespilloides</name>
    <name type="common">Boreal carrion beetle</name>
    <dbReference type="NCBI Taxonomy" id="110193"/>
    <lineage>
        <taxon>Eukaryota</taxon>
        <taxon>Metazoa</taxon>
        <taxon>Ecdysozoa</taxon>
        <taxon>Arthropoda</taxon>
        <taxon>Hexapoda</taxon>
        <taxon>Insecta</taxon>
        <taxon>Pterygota</taxon>
        <taxon>Neoptera</taxon>
        <taxon>Endopterygota</taxon>
        <taxon>Coleoptera</taxon>
        <taxon>Polyphaga</taxon>
        <taxon>Staphyliniformia</taxon>
        <taxon>Silphidae</taxon>
        <taxon>Nicrophorinae</taxon>
        <taxon>Nicrophorus</taxon>
    </lineage>
</organism>
<feature type="transmembrane region" description="Helical" evidence="2">
    <location>
        <begin position="382"/>
        <end position="405"/>
    </location>
</feature>
<dbReference type="SMART" id="SM00241">
    <property type="entry name" value="ZP"/>
    <property type="match status" value="1"/>
</dbReference>
<evidence type="ECO:0000256" key="3">
    <source>
        <dbReference type="SAM" id="SignalP"/>
    </source>
</evidence>
<dbReference type="Proteomes" id="UP000695000">
    <property type="component" value="Unplaced"/>
</dbReference>
<dbReference type="Pfam" id="PF00100">
    <property type="entry name" value="Zona_pellucida"/>
    <property type="match status" value="1"/>
</dbReference>
<keyword evidence="2" id="KW-0472">Membrane</keyword>
<evidence type="ECO:0000259" key="4">
    <source>
        <dbReference type="PROSITE" id="PS51034"/>
    </source>
</evidence>
<dbReference type="PANTHER" id="PTHR46560:SF5">
    <property type="entry name" value="CYPHER, ISOFORM B"/>
    <property type="match status" value="1"/>
</dbReference>
<dbReference type="Pfam" id="PF25057">
    <property type="entry name" value="CUT_N"/>
    <property type="match status" value="1"/>
</dbReference>
<dbReference type="PROSITE" id="PS51034">
    <property type="entry name" value="ZP_2"/>
    <property type="match status" value="1"/>
</dbReference>
<evidence type="ECO:0000256" key="2">
    <source>
        <dbReference type="SAM" id="Phobius"/>
    </source>
</evidence>
<dbReference type="PANTHER" id="PTHR46560">
    <property type="entry name" value="CYPHER, ISOFORM B"/>
    <property type="match status" value="1"/>
</dbReference>
<protein>
    <submittedName>
        <fullName evidence="6">Uncharacterized protein LOC108556987</fullName>
    </submittedName>
</protein>